<dbReference type="GO" id="GO:0007188">
    <property type="term" value="P:adenylate cyclase-modulating G protein-coupled receptor signaling pathway"/>
    <property type="evidence" value="ECO:0007669"/>
    <property type="project" value="TreeGrafter"/>
</dbReference>
<comment type="subcellular location">
    <subcellularLocation>
        <location evidence="1">Cell membrane</location>
        <topology evidence="1">Multi-pass membrane protein</topology>
    </subcellularLocation>
</comment>
<protein>
    <submittedName>
        <fullName evidence="14">Uncharacterized protein</fullName>
    </submittedName>
</protein>
<keyword evidence="8" id="KW-0675">Receptor</keyword>
<evidence type="ECO:0000256" key="6">
    <source>
        <dbReference type="ARBA" id="ARBA00023040"/>
    </source>
</evidence>
<gene>
    <name evidence="14" type="ORF">SNE40_017105</name>
</gene>
<dbReference type="InterPro" id="IPR017981">
    <property type="entry name" value="GPCR_2-like_7TM"/>
</dbReference>
<evidence type="ECO:0000259" key="12">
    <source>
        <dbReference type="PROSITE" id="PS50227"/>
    </source>
</evidence>
<dbReference type="Pfam" id="PF00002">
    <property type="entry name" value="7tm_2"/>
    <property type="match status" value="1"/>
</dbReference>
<dbReference type="InterPro" id="IPR050332">
    <property type="entry name" value="GPCR_2"/>
</dbReference>
<feature type="transmembrane region" description="Helical" evidence="11">
    <location>
        <begin position="165"/>
        <end position="187"/>
    </location>
</feature>
<evidence type="ECO:0000256" key="7">
    <source>
        <dbReference type="ARBA" id="ARBA00023136"/>
    </source>
</evidence>
<dbReference type="Gene3D" id="4.10.1240.10">
    <property type="entry name" value="GPCR, family 2, extracellular hormone receptor domain"/>
    <property type="match status" value="1"/>
</dbReference>
<evidence type="ECO:0000256" key="1">
    <source>
        <dbReference type="ARBA" id="ARBA00004651"/>
    </source>
</evidence>
<dbReference type="SMART" id="SM00008">
    <property type="entry name" value="HormR"/>
    <property type="match status" value="1"/>
</dbReference>
<name>A0AAN8PDG0_PATCE</name>
<evidence type="ECO:0000313" key="14">
    <source>
        <dbReference type="EMBL" id="KAK6173699.1"/>
    </source>
</evidence>
<evidence type="ECO:0000256" key="3">
    <source>
        <dbReference type="ARBA" id="ARBA00022475"/>
    </source>
</evidence>
<feature type="transmembrane region" description="Helical" evidence="11">
    <location>
        <begin position="242"/>
        <end position="268"/>
    </location>
</feature>
<dbReference type="AlphaFoldDB" id="A0AAN8PDG0"/>
<evidence type="ECO:0000256" key="11">
    <source>
        <dbReference type="SAM" id="Phobius"/>
    </source>
</evidence>
<keyword evidence="9" id="KW-0325">Glycoprotein</keyword>
<keyword evidence="4 11" id="KW-0812">Transmembrane</keyword>
<evidence type="ECO:0000256" key="10">
    <source>
        <dbReference type="ARBA" id="ARBA00023224"/>
    </source>
</evidence>
<evidence type="ECO:0000259" key="13">
    <source>
        <dbReference type="PROSITE" id="PS50261"/>
    </source>
</evidence>
<reference evidence="14 15" key="1">
    <citation type="submission" date="2024-01" db="EMBL/GenBank/DDBJ databases">
        <title>The genome of the rayed Mediterranean limpet Patella caerulea (Linnaeus, 1758).</title>
        <authorList>
            <person name="Anh-Thu Weber A."/>
            <person name="Halstead-Nussloch G."/>
        </authorList>
    </citation>
    <scope>NUCLEOTIDE SEQUENCE [LARGE SCALE GENOMIC DNA]</scope>
    <source>
        <strain evidence="14">AATW-2023a</strain>
        <tissue evidence="14">Whole specimen</tissue>
    </source>
</reference>
<dbReference type="Gene3D" id="1.20.1070.10">
    <property type="entry name" value="Rhodopsin 7-helix transmembrane proteins"/>
    <property type="match status" value="1"/>
</dbReference>
<dbReference type="PANTHER" id="PTHR45620">
    <property type="entry name" value="PDF RECEPTOR-LIKE PROTEIN-RELATED"/>
    <property type="match status" value="1"/>
</dbReference>
<feature type="transmembrane region" description="Helical" evidence="11">
    <location>
        <begin position="207"/>
        <end position="230"/>
    </location>
</feature>
<sequence length="436" mass="49316">MEFKQDTGAHLGNSLEDCLDALGNFYDLGYPPGKFCNVTFDGILCWPPTLAGSTIRQACPTFNSEGFYAYKSCNKDGTWAVIGDPVDLPGLDNSAGFTDYTQCLTIASLETSTATSEEAVSSDFHRAMRIGEILQFILSSVSIVSCLIAILFYIIIARRGMRCRVVIPLFLSVMMYHMMSLVAMTLRHTDKSEDEVHRRDYFCKLEIIILKFSETAIYSWLMVLAIFYHLKALRSPVTCTAMCVMYVIGLGIPIVTTGTWYICVTFLIKMDNSCFVDFLSHPSIWLTVTPKFLCIMVTFCMLVVCCYAFFRYGDNGHAEQLGDILVARQGTHRAFMVSMILTTLELYLLVSDFSKGIPGMDEYTTHYFLWIVCMRTRGLFLAIFLCFVDKEIWSCQLSTLESSHDNSKASREHKKNNICTTTIEDFEDLFTDDDIP</sequence>
<keyword evidence="15" id="KW-1185">Reference proteome</keyword>
<keyword evidence="5 11" id="KW-1133">Transmembrane helix</keyword>
<keyword evidence="6" id="KW-0297">G-protein coupled receptor</keyword>
<dbReference type="EMBL" id="JAZGQO010000011">
    <property type="protein sequence ID" value="KAK6173699.1"/>
    <property type="molecule type" value="Genomic_DNA"/>
</dbReference>
<keyword evidence="7 11" id="KW-0472">Membrane</keyword>
<dbReference type="Proteomes" id="UP001347796">
    <property type="component" value="Unassembled WGS sequence"/>
</dbReference>
<dbReference type="InterPro" id="IPR000832">
    <property type="entry name" value="GPCR_2_secretin-like"/>
</dbReference>
<dbReference type="PROSITE" id="PS50261">
    <property type="entry name" value="G_PROTEIN_RECEP_F2_4"/>
    <property type="match status" value="1"/>
</dbReference>
<comment type="caution">
    <text evidence="14">The sequence shown here is derived from an EMBL/GenBank/DDBJ whole genome shotgun (WGS) entry which is preliminary data.</text>
</comment>
<dbReference type="GO" id="GO:0005886">
    <property type="term" value="C:plasma membrane"/>
    <property type="evidence" value="ECO:0007669"/>
    <property type="project" value="UniProtKB-SubCell"/>
</dbReference>
<evidence type="ECO:0000256" key="9">
    <source>
        <dbReference type="ARBA" id="ARBA00023180"/>
    </source>
</evidence>
<dbReference type="SUPFAM" id="SSF111418">
    <property type="entry name" value="Hormone receptor domain"/>
    <property type="match status" value="1"/>
</dbReference>
<evidence type="ECO:0000256" key="2">
    <source>
        <dbReference type="ARBA" id="ARBA00005314"/>
    </source>
</evidence>
<dbReference type="InterPro" id="IPR001879">
    <property type="entry name" value="GPCR_2_extracellular_dom"/>
</dbReference>
<evidence type="ECO:0000256" key="4">
    <source>
        <dbReference type="ARBA" id="ARBA00022692"/>
    </source>
</evidence>
<feature type="domain" description="G-protein coupled receptors family 2 profile 2" evidence="13">
    <location>
        <begin position="128"/>
        <end position="389"/>
    </location>
</feature>
<feature type="transmembrane region" description="Helical" evidence="11">
    <location>
        <begin position="133"/>
        <end position="156"/>
    </location>
</feature>
<comment type="similarity">
    <text evidence="2">Belongs to the G-protein coupled receptor 2 family.</text>
</comment>
<keyword evidence="10" id="KW-0807">Transducer</keyword>
<dbReference type="GO" id="GO:0008528">
    <property type="term" value="F:G protein-coupled peptide receptor activity"/>
    <property type="evidence" value="ECO:0007669"/>
    <property type="project" value="TreeGrafter"/>
</dbReference>
<dbReference type="InterPro" id="IPR036445">
    <property type="entry name" value="GPCR_2_extracell_dom_sf"/>
</dbReference>
<feature type="transmembrane region" description="Helical" evidence="11">
    <location>
        <begin position="288"/>
        <end position="310"/>
    </location>
</feature>
<organism evidence="14 15">
    <name type="scientific">Patella caerulea</name>
    <name type="common">Rayed Mediterranean limpet</name>
    <dbReference type="NCBI Taxonomy" id="87958"/>
    <lineage>
        <taxon>Eukaryota</taxon>
        <taxon>Metazoa</taxon>
        <taxon>Spiralia</taxon>
        <taxon>Lophotrochozoa</taxon>
        <taxon>Mollusca</taxon>
        <taxon>Gastropoda</taxon>
        <taxon>Patellogastropoda</taxon>
        <taxon>Patelloidea</taxon>
        <taxon>Patellidae</taxon>
        <taxon>Patella</taxon>
    </lineage>
</organism>
<dbReference type="InterPro" id="IPR017983">
    <property type="entry name" value="GPCR_2_secretin-like_CS"/>
</dbReference>
<dbReference type="GO" id="GO:0007166">
    <property type="term" value="P:cell surface receptor signaling pathway"/>
    <property type="evidence" value="ECO:0007669"/>
    <property type="project" value="InterPro"/>
</dbReference>
<keyword evidence="3" id="KW-1003">Cell membrane</keyword>
<feature type="domain" description="G-protein coupled receptors family 2 profile 1" evidence="12">
    <location>
        <begin position="17"/>
        <end position="107"/>
    </location>
</feature>
<proteinExistence type="inferred from homology"/>
<evidence type="ECO:0000256" key="5">
    <source>
        <dbReference type="ARBA" id="ARBA00022989"/>
    </source>
</evidence>
<accession>A0AAN8PDG0</accession>
<feature type="transmembrane region" description="Helical" evidence="11">
    <location>
        <begin position="368"/>
        <end position="388"/>
    </location>
</feature>
<dbReference type="PROSITE" id="PS00649">
    <property type="entry name" value="G_PROTEIN_RECEP_F2_1"/>
    <property type="match status" value="1"/>
</dbReference>
<dbReference type="PRINTS" id="PR00249">
    <property type="entry name" value="GPCRSECRETIN"/>
</dbReference>
<dbReference type="PROSITE" id="PS50227">
    <property type="entry name" value="G_PROTEIN_RECEP_F2_3"/>
    <property type="match status" value="1"/>
</dbReference>
<evidence type="ECO:0000256" key="8">
    <source>
        <dbReference type="ARBA" id="ARBA00023170"/>
    </source>
</evidence>
<evidence type="ECO:0000313" key="15">
    <source>
        <dbReference type="Proteomes" id="UP001347796"/>
    </source>
</evidence>
<dbReference type="Pfam" id="PF02793">
    <property type="entry name" value="HRM"/>
    <property type="match status" value="1"/>
</dbReference>
<feature type="transmembrane region" description="Helical" evidence="11">
    <location>
        <begin position="331"/>
        <end position="348"/>
    </location>
</feature>